<keyword evidence="3" id="KW-0813">Transport</keyword>
<dbReference type="InterPro" id="IPR042099">
    <property type="entry name" value="ANL_N_sf"/>
</dbReference>
<evidence type="ECO:0000256" key="10">
    <source>
        <dbReference type="ARBA" id="ARBA00022989"/>
    </source>
</evidence>
<dbReference type="Gene3D" id="3.30.300.30">
    <property type="match status" value="1"/>
</dbReference>
<comment type="similarity">
    <text evidence="2">Belongs to the ATP-dependent AMP-binding enzyme family.</text>
</comment>
<dbReference type="InterPro" id="IPR020845">
    <property type="entry name" value="AMP-binding_CS"/>
</dbReference>
<keyword evidence="9" id="KW-0067">ATP-binding</keyword>
<keyword evidence="6" id="KW-0812">Transmembrane</keyword>
<dbReference type="KEGG" id="goe:100908573"/>
<gene>
    <name evidence="25" type="primary">LOC100908573</name>
</gene>
<keyword evidence="8" id="KW-0276">Fatty acid metabolism</keyword>
<evidence type="ECO:0000256" key="7">
    <source>
        <dbReference type="ARBA" id="ARBA00022741"/>
    </source>
</evidence>
<keyword evidence="11" id="KW-0445">Lipid transport</keyword>
<comment type="subcellular location">
    <subcellularLocation>
        <location evidence="1">Cell membrane</location>
        <topology evidence="1">Multi-pass membrane protein</topology>
    </subcellularLocation>
    <subcellularLocation>
        <location evidence="17">Peroxisome membrane</location>
    </subcellularLocation>
</comment>
<dbReference type="GO" id="GO:0005524">
    <property type="term" value="F:ATP binding"/>
    <property type="evidence" value="ECO:0007669"/>
    <property type="project" value="UniProtKB-KW"/>
</dbReference>
<name>A0AAJ7WK79_9ACAR</name>
<evidence type="ECO:0000313" key="24">
    <source>
        <dbReference type="Proteomes" id="UP000694867"/>
    </source>
</evidence>
<organism evidence="24 25">
    <name type="scientific">Galendromus occidentalis</name>
    <name type="common">western predatory mite</name>
    <dbReference type="NCBI Taxonomy" id="34638"/>
    <lineage>
        <taxon>Eukaryota</taxon>
        <taxon>Metazoa</taxon>
        <taxon>Ecdysozoa</taxon>
        <taxon>Arthropoda</taxon>
        <taxon>Chelicerata</taxon>
        <taxon>Arachnida</taxon>
        <taxon>Acari</taxon>
        <taxon>Parasitiformes</taxon>
        <taxon>Mesostigmata</taxon>
        <taxon>Gamasina</taxon>
        <taxon>Phytoseioidea</taxon>
        <taxon>Phytoseiidae</taxon>
        <taxon>Typhlodrominae</taxon>
        <taxon>Galendromus</taxon>
    </lineage>
</organism>
<dbReference type="GO" id="GO:0005324">
    <property type="term" value="F:long-chain fatty acid transmembrane transporter activity"/>
    <property type="evidence" value="ECO:0007669"/>
    <property type="project" value="TreeGrafter"/>
</dbReference>
<evidence type="ECO:0000256" key="16">
    <source>
        <dbReference type="ARBA" id="ARBA00041297"/>
    </source>
</evidence>
<dbReference type="GO" id="GO:0004467">
    <property type="term" value="F:long-chain fatty acid-CoA ligase activity"/>
    <property type="evidence" value="ECO:0007669"/>
    <property type="project" value="UniProtKB-EC"/>
</dbReference>
<protein>
    <recommendedName>
        <fullName evidence="20">Very long-chain fatty acid transport protein</fullName>
        <ecNumber evidence="14">6.2.1.3</ecNumber>
    </recommendedName>
    <alternativeName>
        <fullName evidence="16">Long-chain-fatty-acid--CoA ligase</fullName>
    </alternativeName>
    <alternativeName>
        <fullName evidence="21">Very-long-chain acyl-CoA synthetase</fullName>
    </alternativeName>
</protein>
<dbReference type="FunFam" id="3.40.50.12780:FF:000019">
    <property type="entry name" value="Long-chain fatty acid transporter"/>
    <property type="match status" value="1"/>
</dbReference>
<evidence type="ECO:0000256" key="20">
    <source>
        <dbReference type="ARBA" id="ARBA00068795"/>
    </source>
</evidence>
<dbReference type="GO" id="GO:0005778">
    <property type="term" value="C:peroxisomal membrane"/>
    <property type="evidence" value="ECO:0007669"/>
    <property type="project" value="UniProtKB-SubCell"/>
</dbReference>
<dbReference type="FunFam" id="3.30.300.30:FF:000002">
    <property type="entry name" value="Long-chain fatty acid transport protein 1"/>
    <property type="match status" value="1"/>
</dbReference>
<dbReference type="InterPro" id="IPR045851">
    <property type="entry name" value="AMP-bd_C_sf"/>
</dbReference>
<dbReference type="PROSITE" id="PS00455">
    <property type="entry name" value="AMP_BINDING"/>
    <property type="match status" value="1"/>
</dbReference>
<comment type="function">
    <text evidence="19">Acyl-CoA synthetase required for both the import of long chain fatty acids (LCFAs) (C14-C18) and the activation very long chain fatty acids (VLCFAs) (C20-C26) by esterification of the fatty acids into metabolically active CoA-thioesters for subsequent degradation or incorporation into phospholipids. The transport and fatty acyl-CoA synthetase activities are genetically separable and are thus independent activities. Esterifies VLCFAs in the peroxisome matrix. The VLCFAs are actively transported into peroxisomes by a PXA1-PXA2 heterodimeric transporter in the peroxisomal membrane.</text>
</comment>
<evidence type="ECO:0000256" key="3">
    <source>
        <dbReference type="ARBA" id="ARBA00022448"/>
    </source>
</evidence>
<dbReference type="SUPFAM" id="SSF56801">
    <property type="entry name" value="Acetyl-CoA synthetase-like"/>
    <property type="match status" value="1"/>
</dbReference>
<dbReference type="PANTHER" id="PTHR43107">
    <property type="entry name" value="LONG-CHAIN FATTY ACID TRANSPORT PROTEIN"/>
    <property type="match status" value="1"/>
</dbReference>
<feature type="domain" description="AMP-dependent synthetase/ligase" evidence="22">
    <location>
        <begin position="35"/>
        <end position="359"/>
    </location>
</feature>
<sequence length="602" mass="68600">MKTSRRDLTAGWRFLGSNIALRSIMWRRKTVPMLFRDRVKQHPHKTMFVTPEREWTFQDVEDYTSKIANYFLQRDLRAGDNVALVMENRADVVFVWLALSKIGVATAVVNYNLRQSPLLHCISVVNTKAIIFTPQMAPHIMEITASIKDKREARFFIYGESEMYPQFPGENILANLDSMPSELPSYRGSLDDNLLYIFTSGTTGMPKAAVIKHLRYIFCGIMIHHMMPLKSSDRMYHYLPLYHIAGGVLGTSQSVLFGLSGAMAPKFSASTFWEDCIKYQCTVTQYIGEICRYLYNQAPKVTDNQHSIRLMFGNGLRPQLWMDFKNRFRIENLRELYGSTEGNANIINIDGTVGSVGFVPTICRVSPFLASFIYNLNIIKIDPESGTPERNKRGLCVRVRPNEPGELVASIDKKPQCRFDGYTDSSATTRKIYRNVFRKGDECFASGDILVFNNDGYLFFKDRTGDTFRWKGENVSTTEVEDVISKYADLSDSVVYGVEIPGLEGKAGMAALLDPAQVVDVNKLLECLRKELPAYAVPLFIRIAEKLEATGTFKLPKMKLMREGFDIKSFEDPVYFLDQSEGVYVRFDQNLLEKLVNKELRV</sequence>
<evidence type="ECO:0000256" key="12">
    <source>
        <dbReference type="ARBA" id="ARBA00023136"/>
    </source>
</evidence>
<dbReference type="GO" id="GO:0005886">
    <property type="term" value="C:plasma membrane"/>
    <property type="evidence" value="ECO:0007669"/>
    <property type="project" value="UniProtKB-SubCell"/>
</dbReference>
<reference evidence="25" key="1">
    <citation type="submission" date="2025-08" db="UniProtKB">
        <authorList>
            <consortium name="RefSeq"/>
        </authorList>
    </citation>
    <scope>IDENTIFICATION</scope>
</reference>
<evidence type="ECO:0000259" key="22">
    <source>
        <dbReference type="Pfam" id="PF00501"/>
    </source>
</evidence>
<evidence type="ECO:0000256" key="14">
    <source>
        <dbReference type="ARBA" id="ARBA00026121"/>
    </source>
</evidence>
<dbReference type="PANTHER" id="PTHR43107:SF15">
    <property type="entry name" value="FATTY ACID TRANSPORT PROTEIN 3, ISOFORM A"/>
    <property type="match status" value="1"/>
</dbReference>
<evidence type="ECO:0000256" key="5">
    <source>
        <dbReference type="ARBA" id="ARBA00022598"/>
    </source>
</evidence>
<dbReference type="AlphaFoldDB" id="A0AAJ7WK79"/>
<evidence type="ECO:0000256" key="1">
    <source>
        <dbReference type="ARBA" id="ARBA00004651"/>
    </source>
</evidence>
<dbReference type="NCBIfam" id="NF006134">
    <property type="entry name" value="PRK08279.1"/>
    <property type="match status" value="1"/>
</dbReference>
<dbReference type="InterPro" id="IPR000873">
    <property type="entry name" value="AMP-dep_synth/lig_dom"/>
</dbReference>
<evidence type="ECO:0000256" key="17">
    <source>
        <dbReference type="ARBA" id="ARBA00046271"/>
    </source>
</evidence>
<dbReference type="InterPro" id="IPR025110">
    <property type="entry name" value="AMP-bd_C"/>
</dbReference>
<evidence type="ECO:0000256" key="9">
    <source>
        <dbReference type="ARBA" id="ARBA00022840"/>
    </source>
</evidence>
<proteinExistence type="inferred from homology"/>
<evidence type="ECO:0000256" key="8">
    <source>
        <dbReference type="ARBA" id="ARBA00022832"/>
    </source>
</evidence>
<evidence type="ECO:0000313" key="25">
    <source>
        <dbReference type="RefSeq" id="XP_028968982.1"/>
    </source>
</evidence>
<dbReference type="Proteomes" id="UP000694867">
    <property type="component" value="Unplaced"/>
</dbReference>
<evidence type="ECO:0000256" key="4">
    <source>
        <dbReference type="ARBA" id="ARBA00022475"/>
    </source>
</evidence>
<dbReference type="RefSeq" id="XP_028968982.1">
    <property type="nucleotide sequence ID" value="XM_029113149.1"/>
</dbReference>
<keyword evidence="13" id="KW-0576">Peroxisome</keyword>
<keyword evidence="4" id="KW-1003">Cell membrane</keyword>
<comment type="catalytic activity">
    <reaction evidence="15">
        <text>a very long-chain fatty acid + ATP + CoA = a very long-chain fatty acyl-CoA + AMP + diphosphate</text>
        <dbReference type="Rhea" id="RHEA:54536"/>
        <dbReference type="ChEBI" id="CHEBI:30616"/>
        <dbReference type="ChEBI" id="CHEBI:33019"/>
        <dbReference type="ChEBI" id="CHEBI:57287"/>
        <dbReference type="ChEBI" id="CHEBI:58950"/>
        <dbReference type="ChEBI" id="CHEBI:138261"/>
        <dbReference type="ChEBI" id="CHEBI:456215"/>
    </reaction>
    <physiologicalReaction direction="left-to-right" evidence="15">
        <dbReference type="Rhea" id="RHEA:54537"/>
    </physiologicalReaction>
</comment>
<evidence type="ECO:0000256" key="21">
    <source>
        <dbReference type="ARBA" id="ARBA00078285"/>
    </source>
</evidence>
<keyword evidence="5" id="KW-0436">Ligase</keyword>
<dbReference type="GeneID" id="100908573"/>
<evidence type="ECO:0000256" key="6">
    <source>
        <dbReference type="ARBA" id="ARBA00022692"/>
    </source>
</evidence>
<evidence type="ECO:0000259" key="23">
    <source>
        <dbReference type="Pfam" id="PF13193"/>
    </source>
</evidence>
<evidence type="ECO:0000256" key="19">
    <source>
        <dbReference type="ARBA" id="ARBA00060276"/>
    </source>
</evidence>
<accession>A0AAJ7WK79</accession>
<evidence type="ECO:0000256" key="2">
    <source>
        <dbReference type="ARBA" id="ARBA00006432"/>
    </source>
</evidence>
<keyword evidence="7" id="KW-0547">Nucleotide-binding</keyword>
<keyword evidence="10" id="KW-1133">Transmembrane helix</keyword>
<keyword evidence="24" id="KW-1185">Reference proteome</keyword>
<dbReference type="Gene3D" id="3.40.50.12780">
    <property type="entry name" value="N-terminal domain of ligase-like"/>
    <property type="match status" value="1"/>
</dbReference>
<dbReference type="GO" id="GO:0005789">
    <property type="term" value="C:endoplasmic reticulum membrane"/>
    <property type="evidence" value="ECO:0007669"/>
    <property type="project" value="TreeGrafter"/>
</dbReference>
<evidence type="ECO:0000256" key="11">
    <source>
        <dbReference type="ARBA" id="ARBA00023055"/>
    </source>
</evidence>
<comment type="catalytic activity">
    <reaction evidence="18">
        <text>tetracosanoate + ATP + CoA = tetracosanoyl-CoA + AMP + diphosphate</text>
        <dbReference type="Rhea" id="RHEA:33639"/>
        <dbReference type="ChEBI" id="CHEBI:30616"/>
        <dbReference type="ChEBI" id="CHEBI:31014"/>
        <dbReference type="ChEBI" id="CHEBI:33019"/>
        <dbReference type="ChEBI" id="CHEBI:57287"/>
        <dbReference type="ChEBI" id="CHEBI:65052"/>
        <dbReference type="ChEBI" id="CHEBI:456215"/>
    </reaction>
    <physiologicalReaction direction="left-to-right" evidence="18">
        <dbReference type="Rhea" id="RHEA:33640"/>
    </physiologicalReaction>
</comment>
<dbReference type="Pfam" id="PF00501">
    <property type="entry name" value="AMP-binding"/>
    <property type="match status" value="1"/>
</dbReference>
<feature type="domain" description="AMP-binding enzyme C-terminal" evidence="23">
    <location>
        <begin position="479"/>
        <end position="554"/>
    </location>
</feature>
<keyword evidence="12" id="KW-0472">Membrane</keyword>
<evidence type="ECO:0000256" key="13">
    <source>
        <dbReference type="ARBA" id="ARBA00023140"/>
    </source>
</evidence>
<dbReference type="Pfam" id="PF13193">
    <property type="entry name" value="AMP-binding_C"/>
    <property type="match status" value="1"/>
</dbReference>
<dbReference type="GO" id="GO:0044539">
    <property type="term" value="P:long-chain fatty acid import into cell"/>
    <property type="evidence" value="ECO:0007669"/>
    <property type="project" value="TreeGrafter"/>
</dbReference>
<evidence type="ECO:0000256" key="18">
    <source>
        <dbReference type="ARBA" id="ARBA00048666"/>
    </source>
</evidence>
<keyword evidence="8" id="KW-0443">Lipid metabolism</keyword>
<evidence type="ECO:0000256" key="15">
    <source>
        <dbReference type="ARBA" id="ARBA00036527"/>
    </source>
</evidence>
<dbReference type="EC" id="6.2.1.3" evidence="14"/>